<accession>A0A6G5AG52</accession>
<protein>
    <submittedName>
        <fullName evidence="1">Uncharacterized protein</fullName>
    </submittedName>
</protein>
<proteinExistence type="predicted"/>
<evidence type="ECO:0000313" key="1">
    <source>
        <dbReference type="EMBL" id="NIE49971.1"/>
    </source>
</evidence>
<sequence length="145" mass="15497">MLKTGIVTASQKSNVSSSASFCSSRAVTIAQVDGSTVAVSVNVKLAQQALRELCMLTSSFLPTPHMAAIALVAGYISRVVSEKTVCDSCISLVQNPEEDFGMDGLIAHQDRGGLFYPTQQLIRVLHALKRYVDIMLSDCKSAKAS</sequence>
<name>A0A6G5AG52_RHIMP</name>
<dbReference type="OrthoDB" id="6488501at2759"/>
<reference evidence="1" key="1">
    <citation type="submission" date="2020-03" db="EMBL/GenBank/DDBJ databases">
        <title>A transcriptome and proteome of the tick Rhipicephalus microplus shaped by the genetic composition of its hosts and developmental stage.</title>
        <authorList>
            <person name="Garcia G.R."/>
            <person name="Ribeiro J.M.C."/>
            <person name="Maruyama S.R."/>
            <person name="Gardinasse L.G."/>
            <person name="Nelson K."/>
            <person name="Ferreira B.R."/>
            <person name="Andrade T.G."/>
            <person name="Santos I.K.F.M."/>
        </authorList>
    </citation>
    <scope>NUCLEOTIDE SEQUENCE</scope>
    <source>
        <strain evidence="1">NSGR</strain>
        <tissue evidence="1">Salivary glands</tissue>
    </source>
</reference>
<dbReference type="AlphaFoldDB" id="A0A6G5AG52"/>
<organism evidence="1">
    <name type="scientific">Rhipicephalus microplus</name>
    <name type="common">Cattle tick</name>
    <name type="synonym">Boophilus microplus</name>
    <dbReference type="NCBI Taxonomy" id="6941"/>
    <lineage>
        <taxon>Eukaryota</taxon>
        <taxon>Metazoa</taxon>
        <taxon>Ecdysozoa</taxon>
        <taxon>Arthropoda</taxon>
        <taxon>Chelicerata</taxon>
        <taxon>Arachnida</taxon>
        <taxon>Acari</taxon>
        <taxon>Parasitiformes</taxon>
        <taxon>Ixodida</taxon>
        <taxon>Ixodoidea</taxon>
        <taxon>Ixodidae</taxon>
        <taxon>Rhipicephalinae</taxon>
        <taxon>Rhipicephalus</taxon>
        <taxon>Boophilus</taxon>
    </lineage>
</organism>
<dbReference type="EMBL" id="GIKN01007698">
    <property type="protein sequence ID" value="NIE49971.1"/>
    <property type="molecule type" value="Transcribed_RNA"/>
</dbReference>